<dbReference type="AlphaFoldDB" id="A0A914X3Z7"/>
<evidence type="ECO:0000259" key="3">
    <source>
        <dbReference type="PROSITE" id="PS51670"/>
    </source>
</evidence>
<evidence type="ECO:0000313" key="5">
    <source>
        <dbReference type="WBParaSite" id="PSAMB.scaffold5937size10544.g27564.t1"/>
    </source>
</evidence>
<feature type="disulfide bond" evidence="1">
    <location>
        <begin position="84"/>
        <end position="118"/>
    </location>
</feature>
<name>A0A914X3Z7_9BILA</name>
<dbReference type="SMART" id="SM00254">
    <property type="entry name" value="ShKT"/>
    <property type="match status" value="2"/>
</dbReference>
<keyword evidence="4" id="KW-1185">Reference proteome</keyword>
<proteinExistence type="predicted"/>
<dbReference type="Proteomes" id="UP000887566">
    <property type="component" value="Unplaced"/>
</dbReference>
<feature type="compositionally biased region" description="Polar residues" evidence="2">
    <location>
        <begin position="57"/>
        <end position="71"/>
    </location>
</feature>
<feature type="compositionally biased region" description="Basic residues" evidence="2">
    <location>
        <begin position="40"/>
        <end position="55"/>
    </location>
</feature>
<comment type="caution">
    <text evidence="1">Lacks conserved residue(s) required for the propagation of feature annotation.</text>
</comment>
<protein>
    <submittedName>
        <fullName evidence="5">ShKT domain-containing protein</fullName>
    </submittedName>
</protein>
<feature type="domain" description="ShKT" evidence="3">
    <location>
        <begin position="1"/>
        <end position="12"/>
    </location>
</feature>
<feature type="domain" description="ShKT" evidence="3">
    <location>
        <begin position="84"/>
        <end position="118"/>
    </location>
</feature>
<evidence type="ECO:0000256" key="2">
    <source>
        <dbReference type="SAM" id="MobiDB-lite"/>
    </source>
</evidence>
<keyword evidence="1" id="KW-1015">Disulfide bond</keyword>
<evidence type="ECO:0000313" key="4">
    <source>
        <dbReference type="Proteomes" id="UP000887566"/>
    </source>
</evidence>
<reference evidence="5" key="1">
    <citation type="submission" date="2022-11" db="UniProtKB">
        <authorList>
            <consortium name="WormBaseParasite"/>
        </authorList>
    </citation>
    <scope>IDENTIFICATION</scope>
</reference>
<organism evidence="4 5">
    <name type="scientific">Plectus sambesii</name>
    <dbReference type="NCBI Taxonomy" id="2011161"/>
    <lineage>
        <taxon>Eukaryota</taxon>
        <taxon>Metazoa</taxon>
        <taxon>Ecdysozoa</taxon>
        <taxon>Nematoda</taxon>
        <taxon>Chromadorea</taxon>
        <taxon>Plectida</taxon>
        <taxon>Plectina</taxon>
        <taxon>Plectoidea</taxon>
        <taxon>Plectidae</taxon>
        <taxon>Plectus</taxon>
    </lineage>
</organism>
<dbReference type="Pfam" id="PF01549">
    <property type="entry name" value="ShK"/>
    <property type="match status" value="3"/>
</dbReference>
<dbReference type="WBParaSite" id="PSAMB.scaffold5937size10544.g27564.t1">
    <property type="protein sequence ID" value="PSAMB.scaffold5937size10544.g27564.t1"/>
    <property type="gene ID" value="PSAMB.scaffold5937size10544.g27564"/>
</dbReference>
<accession>A0A914X3Z7</accession>
<dbReference type="InterPro" id="IPR003582">
    <property type="entry name" value="ShKT_dom"/>
</dbReference>
<dbReference type="PROSITE" id="PS51670">
    <property type="entry name" value="SHKT"/>
    <property type="match status" value="3"/>
</dbReference>
<feature type="domain" description="ShKT" evidence="3">
    <location>
        <begin position="127"/>
        <end position="160"/>
    </location>
</feature>
<sequence>MEENCRKSCGLCKKRKSEQCSEHHRKKPSTQRSEAVQAKASRRAKSDSRRHHPTKAHLSNSHHTQRTSSVSARKQAASCTVTECFNEDKCCDEWKRQGRCTTDVEWMNCNCKVSCKVCQPTYDFGSCTDYHGSCPAWGQTGECKTNPWMMENCRTSCQACRKFTKRVLRKQCHIG</sequence>
<evidence type="ECO:0000256" key="1">
    <source>
        <dbReference type="PROSITE-ProRule" id="PRU01005"/>
    </source>
</evidence>
<feature type="region of interest" description="Disordered" evidence="2">
    <location>
        <begin position="1"/>
        <end position="71"/>
    </location>
</feature>